<evidence type="ECO:0000256" key="3">
    <source>
        <dbReference type="ARBA" id="ARBA00009327"/>
    </source>
</evidence>
<evidence type="ECO:0000256" key="12">
    <source>
        <dbReference type="ARBA" id="ARBA00023180"/>
    </source>
</evidence>
<dbReference type="Proteomes" id="UP000250088">
    <property type="component" value="Chromosome"/>
</dbReference>
<comment type="similarity">
    <text evidence="3">Belongs to the halobacterial S-layer protein family.</text>
</comment>
<keyword evidence="6" id="KW-0964">Secreted</keyword>
<dbReference type="RefSeq" id="WP_086890002.1">
    <property type="nucleotide sequence ID" value="NZ_CP019893.1"/>
</dbReference>
<evidence type="ECO:0000256" key="4">
    <source>
        <dbReference type="ARBA" id="ARBA00022475"/>
    </source>
</evidence>
<accession>A0A2Z2HP01</accession>
<keyword evidence="8 14" id="KW-0812">Transmembrane</keyword>
<evidence type="ECO:0000256" key="6">
    <source>
        <dbReference type="ARBA" id="ARBA00022525"/>
    </source>
</evidence>
<proteinExistence type="inferred from homology"/>
<evidence type="ECO:0008006" key="19">
    <source>
        <dbReference type="Google" id="ProtNLM"/>
    </source>
</evidence>
<protein>
    <recommendedName>
        <fullName evidence="19">PGF-CTERM sorting domain-containing protein</fullName>
    </recommendedName>
</protein>
<dbReference type="GO" id="GO:0030115">
    <property type="term" value="C:S-layer"/>
    <property type="evidence" value="ECO:0007669"/>
    <property type="project" value="UniProtKB-SubCell"/>
</dbReference>
<keyword evidence="11 14" id="KW-0472">Membrane</keyword>
<feature type="region of interest" description="Disordered" evidence="13">
    <location>
        <begin position="755"/>
        <end position="808"/>
    </location>
</feature>
<dbReference type="AlphaFoldDB" id="A0A2Z2HP01"/>
<sequence>MTSEPTIREKGRAVFLAALMVLSVVAMSAAFAGGAAASAEETELDDVDALHNSVHWEGQILNVSNDDWGEDLQLRAVDDYDGGEIESSSFVEELTADGNFVEIDTDGLEGYYTVQNDSGYLESGDDDLRFEVTSQSLSAEWDEDTVTEADDDVELELDSNRASYNVTIAADGLDYDQLKALFVHDGADGIEAIEEDGEDYLPLDKFDADDFDDLESDDYLTLDLSDWGTDELIGNFSNLDDTEGIDAGEYDFEVYVTDSSAEATAPIEFREEDVDGAFSQGVYTQSAGDLVEITLELEDTDEAFIQIGDEDAGFVDVVHVEDDDEDGEVSFWVNTRTLGVTSEEIDNVYDAGDDEINSLLHGDLENSSQGAESDYVNFWDEEVGNDDDLLNFDQYVDELGLGDDAEDQLTRPLQPTDYSLIAEADGNFIVDDGESEADNEIDQATLDLIAPELGEITTHVAPEDAADEDDELADLLDIVTERSDVAEDDRLIIEAEATGIYGALAAHSDNGFDIVEDGVEAEALYNVIGDEGEGITFEVEADDAIGNQDPTALQLDGVDDEDVFILVDNEEGAFYVVVDTSSSDAFDGSLEDGQTFDVTLEYETDDDERYAFDDNPDNAFDGGADGQTGDAAYPYFSADSTQSVSTEFTIVEPEAAFDNLDADDNVQLEASDDAVVTGETNVAPGSEIDIRISNAGDTPSFLTTVDAEIDSDGTFESEEIDFGDRSVDDEAELTFRVGGSSIDDADGIFVEAIEDVDDADDEADDEVDDDAADDEADDDATDDEPVETDDEPVETDDEPVDTDDDGVPGFGLAIAIVALLAAAMLALRRQN</sequence>
<name>A0A2Z2HP01_9EURY</name>
<feature type="domain" description="DUF7827" evidence="16">
    <location>
        <begin position="273"/>
        <end position="367"/>
    </location>
</feature>
<keyword evidence="9" id="KW-0732">Signal</keyword>
<evidence type="ECO:0000259" key="16">
    <source>
        <dbReference type="Pfam" id="PF25162"/>
    </source>
</evidence>
<evidence type="ECO:0000256" key="5">
    <source>
        <dbReference type="ARBA" id="ARBA00022512"/>
    </source>
</evidence>
<feature type="domain" description="PGF-CTERM archaeal protein-sorting signal" evidence="15">
    <location>
        <begin position="807"/>
        <end position="829"/>
    </location>
</feature>
<evidence type="ECO:0000256" key="13">
    <source>
        <dbReference type="SAM" id="MobiDB-lite"/>
    </source>
</evidence>
<feature type="transmembrane region" description="Helical" evidence="14">
    <location>
        <begin position="807"/>
        <end position="827"/>
    </location>
</feature>
<keyword evidence="7" id="KW-0701">S-layer</keyword>
<keyword evidence="5" id="KW-0134">Cell wall</keyword>
<evidence type="ECO:0000256" key="9">
    <source>
        <dbReference type="ARBA" id="ARBA00022729"/>
    </source>
</evidence>
<feature type="compositionally biased region" description="Acidic residues" evidence="13">
    <location>
        <begin position="755"/>
        <end position="806"/>
    </location>
</feature>
<evidence type="ECO:0000256" key="11">
    <source>
        <dbReference type="ARBA" id="ARBA00023136"/>
    </source>
</evidence>
<evidence type="ECO:0000259" key="15">
    <source>
        <dbReference type="Pfam" id="PF18204"/>
    </source>
</evidence>
<keyword evidence="12" id="KW-0325">Glycoprotein</keyword>
<evidence type="ECO:0000256" key="8">
    <source>
        <dbReference type="ARBA" id="ARBA00022692"/>
    </source>
</evidence>
<evidence type="ECO:0000313" key="17">
    <source>
        <dbReference type="EMBL" id="ARS88700.1"/>
    </source>
</evidence>
<keyword evidence="4" id="KW-1003">Cell membrane</keyword>
<dbReference type="NCBIfam" id="NF045517">
    <property type="entry name" value="halo_surf_dom"/>
    <property type="match status" value="1"/>
</dbReference>
<dbReference type="OrthoDB" id="205643at2157"/>
<evidence type="ECO:0000256" key="2">
    <source>
        <dbReference type="ARBA" id="ARBA00004237"/>
    </source>
</evidence>
<evidence type="ECO:0000313" key="18">
    <source>
        <dbReference type="Proteomes" id="UP000250088"/>
    </source>
</evidence>
<dbReference type="KEGG" id="naj:B1756_02300"/>
<dbReference type="InterPro" id="IPR057149">
    <property type="entry name" value="DUF7827"/>
</dbReference>
<dbReference type="NCBIfam" id="TIGR04207">
    <property type="entry name" value="halo_sig_pep"/>
    <property type="match status" value="1"/>
</dbReference>
<dbReference type="Pfam" id="PF18204">
    <property type="entry name" value="PGF-CTERM"/>
    <property type="match status" value="1"/>
</dbReference>
<reference evidence="18" key="1">
    <citation type="submission" date="2017-02" db="EMBL/GenBank/DDBJ databases">
        <title>Natronthermophilus aegyptiacus gen. nov.,sp. nov., an aerobic, extremely halophilic alkalithermophilic archaeon isolated from the athalassohaline Wadi An Natrun, Egypt.</title>
        <authorList>
            <person name="Zhao B."/>
        </authorList>
    </citation>
    <scope>NUCLEOTIDE SEQUENCE [LARGE SCALE GENOMIC DNA]</scope>
    <source>
        <strain evidence="18">JW/NM-HA 15</strain>
    </source>
</reference>
<evidence type="ECO:0000256" key="1">
    <source>
        <dbReference type="ARBA" id="ARBA00004236"/>
    </source>
</evidence>
<dbReference type="GO" id="GO:0005886">
    <property type="term" value="C:plasma membrane"/>
    <property type="evidence" value="ECO:0007669"/>
    <property type="project" value="UniProtKB-SubCell"/>
</dbReference>
<dbReference type="NCBIfam" id="TIGR04126">
    <property type="entry name" value="PGF_CTERM"/>
    <property type="match status" value="1"/>
</dbReference>
<evidence type="ECO:0000256" key="14">
    <source>
        <dbReference type="SAM" id="Phobius"/>
    </source>
</evidence>
<organism evidence="17 18">
    <name type="scientific">Natrarchaeobaculum aegyptiacum</name>
    <dbReference type="NCBI Taxonomy" id="745377"/>
    <lineage>
        <taxon>Archaea</taxon>
        <taxon>Methanobacteriati</taxon>
        <taxon>Methanobacteriota</taxon>
        <taxon>Stenosarchaea group</taxon>
        <taxon>Halobacteria</taxon>
        <taxon>Halobacteriales</taxon>
        <taxon>Natrialbaceae</taxon>
        <taxon>Natrarchaeobaculum</taxon>
    </lineage>
</organism>
<dbReference type="GeneID" id="32892873"/>
<dbReference type="InterPro" id="IPR026371">
    <property type="entry name" value="PGF_CTERM"/>
</dbReference>
<comment type="subcellular location">
    <subcellularLocation>
        <location evidence="1">Cell membrane</location>
    </subcellularLocation>
    <subcellularLocation>
        <location evidence="2">Secreted</location>
        <location evidence="2">Cell wall</location>
        <location evidence="2">S-layer</location>
    </subcellularLocation>
</comment>
<evidence type="ECO:0000256" key="7">
    <source>
        <dbReference type="ARBA" id="ARBA00022601"/>
    </source>
</evidence>
<gene>
    <name evidence="17" type="ORF">B1756_02300</name>
</gene>
<dbReference type="EMBL" id="CP019893">
    <property type="protein sequence ID" value="ARS88700.1"/>
    <property type="molecule type" value="Genomic_DNA"/>
</dbReference>
<keyword evidence="10 14" id="KW-1133">Transmembrane helix</keyword>
<dbReference type="Pfam" id="PF25162">
    <property type="entry name" value="DUF7827"/>
    <property type="match status" value="1"/>
</dbReference>
<evidence type="ECO:0000256" key="10">
    <source>
        <dbReference type="ARBA" id="ARBA00022989"/>
    </source>
</evidence>
<dbReference type="InterPro" id="IPR026452">
    <property type="entry name" value="Surf_glycop_sig_pep"/>
</dbReference>
<keyword evidence="18" id="KW-1185">Reference proteome</keyword>